<protein>
    <submittedName>
        <fullName evidence="1">Uncharacterized protein</fullName>
    </submittedName>
</protein>
<gene>
    <name evidence="1" type="ORF">H920_02491</name>
</gene>
<reference evidence="1 2" key="1">
    <citation type="submission" date="2013-11" db="EMBL/GenBank/DDBJ databases">
        <title>The Damaraland mole rat (Fukomys damarensis) genome and evolution of African mole rats.</title>
        <authorList>
            <person name="Gladyshev V.N."/>
            <person name="Fang X."/>
        </authorList>
    </citation>
    <scope>NUCLEOTIDE SEQUENCE [LARGE SCALE GENOMIC DNA]</scope>
    <source>
        <tissue evidence="1">Liver</tissue>
    </source>
</reference>
<evidence type="ECO:0000313" key="2">
    <source>
        <dbReference type="Proteomes" id="UP000028990"/>
    </source>
</evidence>
<dbReference type="AlphaFoldDB" id="A0A091DYF8"/>
<dbReference type="Proteomes" id="UP000028990">
    <property type="component" value="Unassembled WGS sequence"/>
</dbReference>
<keyword evidence="2" id="KW-1185">Reference proteome</keyword>
<proteinExistence type="predicted"/>
<organism evidence="1 2">
    <name type="scientific">Fukomys damarensis</name>
    <name type="common">Damaraland mole rat</name>
    <name type="synonym">Cryptomys damarensis</name>
    <dbReference type="NCBI Taxonomy" id="885580"/>
    <lineage>
        <taxon>Eukaryota</taxon>
        <taxon>Metazoa</taxon>
        <taxon>Chordata</taxon>
        <taxon>Craniata</taxon>
        <taxon>Vertebrata</taxon>
        <taxon>Euteleostomi</taxon>
        <taxon>Mammalia</taxon>
        <taxon>Eutheria</taxon>
        <taxon>Euarchontoglires</taxon>
        <taxon>Glires</taxon>
        <taxon>Rodentia</taxon>
        <taxon>Hystricomorpha</taxon>
        <taxon>Bathyergidae</taxon>
        <taxon>Fukomys</taxon>
    </lineage>
</organism>
<sequence>MQGKRSRGIVQNCGAWRRSGHSSVRFAVLDTERSNFGKAKIQERDAQGQGVEQGMQEEQHWLGTQASRSVGDAPQRLWFTGTLLRDGDGPTALRLRFLLFLS</sequence>
<name>A0A091DYF8_FUKDA</name>
<evidence type="ECO:0000313" key="1">
    <source>
        <dbReference type="EMBL" id="KFO36117.1"/>
    </source>
</evidence>
<dbReference type="EMBL" id="KN121538">
    <property type="protein sequence ID" value="KFO36117.1"/>
    <property type="molecule type" value="Genomic_DNA"/>
</dbReference>
<accession>A0A091DYF8</accession>